<sequence length="261" mass="29232">MSKSPSNTNLQENDVEVIVLSAESVADPLESSTKDIDEKKENAHNTHSKSDKSPAAGDQSKKEKEAIVGGLVRVIGQMKVFTSLRLSAPVYLSIRRLPYAEQTVLAVNRRQVIMSIISTIFGLYCIYLGEYRDLDDLGYTDIHVNAFTLMSIMLIYGSLQLAVGVTFFFTCSITSMAIRHGKKWGAQIITGIFGTLFYLCLILIAVIVGIIGFYKVMQMYSRVDYSDVSLGTYVDQTLYRSALFVFTFHIWFLISKCCCCR</sequence>
<dbReference type="Proteomes" id="UP000036681">
    <property type="component" value="Unplaced"/>
</dbReference>
<evidence type="ECO:0000256" key="1">
    <source>
        <dbReference type="SAM" id="MobiDB-lite"/>
    </source>
</evidence>
<accession>A0A0M3I0Z2</accession>
<organism evidence="3 4">
    <name type="scientific">Ascaris lumbricoides</name>
    <name type="common">Giant roundworm</name>
    <dbReference type="NCBI Taxonomy" id="6252"/>
    <lineage>
        <taxon>Eukaryota</taxon>
        <taxon>Metazoa</taxon>
        <taxon>Ecdysozoa</taxon>
        <taxon>Nematoda</taxon>
        <taxon>Chromadorea</taxon>
        <taxon>Rhabditida</taxon>
        <taxon>Spirurina</taxon>
        <taxon>Ascaridomorpha</taxon>
        <taxon>Ascaridoidea</taxon>
        <taxon>Ascarididae</taxon>
        <taxon>Ascaris</taxon>
    </lineage>
</organism>
<dbReference type="AlphaFoldDB" id="A0A0M3I0Z2"/>
<feature type="transmembrane region" description="Helical" evidence="2">
    <location>
        <begin position="192"/>
        <end position="217"/>
    </location>
</feature>
<keyword evidence="2" id="KW-1133">Transmembrane helix</keyword>
<evidence type="ECO:0000313" key="4">
    <source>
        <dbReference type="WBParaSite" id="ALUE_0000987701-mRNA-1"/>
    </source>
</evidence>
<protein>
    <submittedName>
        <fullName evidence="4">Uncharacterized protein</fullName>
    </submittedName>
</protein>
<feature type="region of interest" description="Disordered" evidence="1">
    <location>
        <begin position="26"/>
        <end position="62"/>
    </location>
</feature>
<feature type="transmembrane region" description="Helical" evidence="2">
    <location>
        <begin position="149"/>
        <end position="171"/>
    </location>
</feature>
<feature type="transmembrane region" description="Helical" evidence="2">
    <location>
        <begin position="237"/>
        <end position="254"/>
    </location>
</feature>
<keyword evidence="3" id="KW-1185">Reference proteome</keyword>
<name>A0A0M3I0Z2_ASCLU</name>
<dbReference type="WBParaSite" id="ALUE_0000987701-mRNA-1">
    <property type="protein sequence ID" value="ALUE_0000987701-mRNA-1"/>
    <property type="gene ID" value="ALUE_0000987701"/>
</dbReference>
<keyword evidence="2" id="KW-0812">Transmembrane</keyword>
<evidence type="ECO:0000256" key="2">
    <source>
        <dbReference type="SAM" id="Phobius"/>
    </source>
</evidence>
<evidence type="ECO:0000313" key="3">
    <source>
        <dbReference type="Proteomes" id="UP000036681"/>
    </source>
</evidence>
<proteinExistence type="predicted"/>
<feature type="transmembrane region" description="Helical" evidence="2">
    <location>
        <begin position="112"/>
        <end position="129"/>
    </location>
</feature>
<feature type="compositionally biased region" description="Basic and acidic residues" evidence="1">
    <location>
        <begin position="32"/>
        <end position="52"/>
    </location>
</feature>
<reference evidence="4" key="1">
    <citation type="submission" date="2017-02" db="UniProtKB">
        <authorList>
            <consortium name="WormBaseParasite"/>
        </authorList>
    </citation>
    <scope>IDENTIFICATION</scope>
</reference>
<keyword evidence="2" id="KW-0472">Membrane</keyword>